<gene>
    <name evidence="3" type="ORF">BaRGS_00035265</name>
    <name evidence="2" type="ORF">BaRGS_00036861</name>
</gene>
<protein>
    <submittedName>
        <fullName evidence="2">Uncharacterized protein</fullName>
    </submittedName>
</protein>
<dbReference type="Proteomes" id="UP001519460">
    <property type="component" value="Unassembled WGS sequence"/>
</dbReference>
<evidence type="ECO:0000313" key="2">
    <source>
        <dbReference type="EMBL" id="KAK7467908.1"/>
    </source>
</evidence>
<evidence type="ECO:0000313" key="4">
    <source>
        <dbReference type="Proteomes" id="UP001519460"/>
    </source>
</evidence>
<keyword evidence="4" id="KW-1185">Reference proteome</keyword>
<evidence type="ECO:0000313" key="3">
    <source>
        <dbReference type="EMBL" id="KAK7473478.1"/>
    </source>
</evidence>
<proteinExistence type="predicted"/>
<keyword evidence="1" id="KW-1133">Transmembrane helix</keyword>
<dbReference type="EMBL" id="JACVVK020000532">
    <property type="protein sequence ID" value="KAK7467908.1"/>
    <property type="molecule type" value="Genomic_DNA"/>
</dbReference>
<accession>A0ABD0JAR3</accession>
<organism evidence="2 4">
    <name type="scientific">Batillaria attramentaria</name>
    <dbReference type="NCBI Taxonomy" id="370345"/>
    <lineage>
        <taxon>Eukaryota</taxon>
        <taxon>Metazoa</taxon>
        <taxon>Spiralia</taxon>
        <taxon>Lophotrochozoa</taxon>
        <taxon>Mollusca</taxon>
        <taxon>Gastropoda</taxon>
        <taxon>Caenogastropoda</taxon>
        <taxon>Sorbeoconcha</taxon>
        <taxon>Cerithioidea</taxon>
        <taxon>Batillariidae</taxon>
        <taxon>Batillaria</taxon>
    </lineage>
</organism>
<keyword evidence="1" id="KW-0472">Membrane</keyword>
<sequence length="101" mass="11470">NTSRKTDNPETHTYVQNLTLSSMDISACFHHDKPLHVYAYQGFVSFNIDDFDVNRNPRSMFLNICTLIFHVPNGLLVHFRFTAALMSSRPQLEVVLTSPAG</sequence>
<feature type="non-terminal residue" evidence="2">
    <location>
        <position position="1"/>
    </location>
</feature>
<dbReference type="AlphaFoldDB" id="A0ABD0JAR3"/>
<feature type="transmembrane region" description="Helical" evidence="1">
    <location>
        <begin position="60"/>
        <end position="79"/>
    </location>
</feature>
<name>A0ABD0JAR3_9CAEN</name>
<evidence type="ECO:0000256" key="1">
    <source>
        <dbReference type="SAM" id="Phobius"/>
    </source>
</evidence>
<reference evidence="2" key="1">
    <citation type="submission" date="2020-09" db="EMBL/GenBank/DDBJ databases">
        <authorList>
            <person name="Won Y."/>
        </authorList>
    </citation>
    <scope>NUCLEOTIDE SEQUENCE</scope>
    <source>
        <strain evidence="2">Wonlab-2016</strain>
        <tissue evidence="2">Foot muscle</tissue>
    </source>
</reference>
<feature type="non-terminal residue" evidence="2">
    <location>
        <position position="101"/>
    </location>
</feature>
<comment type="caution">
    <text evidence="2">The sequence shown here is derived from an EMBL/GenBank/DDBJ whole genome shotgun (WGS) entry which is preliminary data.</text>
</comment>
<reference evidence="2 4" key="2">
    <citation type="journal article" date="2023" name="Sci. Data">
        <title>Genome assembly of the Korean intertidal mud-creeper Batillaria attramentaria.</title>
        <authorList>
            <person name="Patra A.K."/>
            <person name="Ho P.T."/>
            <person name="Jun S."/>
            <person name="Lee S.J."/>
            <person name="Kim Y."/>
            <person name="Won Y.J."/>
        </authorList>
    </citation>
    <scope>NUCLEOTIDE SEQUENCE [LARGE SCALE GENOMIC DNA]</scope>
    <source>
        <strain evidence="2">Wonlab-2016</strain>
    </source>
</reference>
<dbReference type="EMBL" id="JACVVK020000468">
    <property type="protein sequence ID" value="KAK7473478.1"/>
    <property type="molecule type" value="Genomic_DNA"/>
</dbReference>
<keyword evidence="1" id="KW-0812">Transmembrane</keyword>
<reference evidence="2" key="3">
    <citation type="submission" date="2023-01" db="EMBL/GenBank/DDBJ databases">
        <authorList>
            <person name="Patra A."/>
        </authorList>
    </citation>
    <scope>NUCLEOTIDE SEQUENCE</scope>
    <source>
        <strain evidence="2">Wonlab-2016</strain>
        <tissue evidence="2">Foot muscle</tissue>
    </source>
</reference>